<reference evidence="2 3" key="1">
    <citation type="journal article" date="2020" name="J. Phycol.">
        <title>Comparative genome analysis reveals Cyanidiococcus gen. nov., a new extremophilic red algal genus sister to Cyanidioschyzon (Cyanidioschyzonaceae, Rhodophyta).</title>
        <authorList>
            <person name="Liu S.-L."/>
            <person name="Chiang Y.-R."/>
            <person name="Yoon H.S."/>
            <person name="Fu H.-Y."/>
        </authorList>
    </citation>
    <scope>NUCLEOTIDE SEQUENCE [LARGE SCALE GENOMIC DNA]</scope>
    <source>
        <strain evidence="2 3">THAL066</strain>
    </source>
</reference>
<sequence>MSNEIGMHSGSDRVPGESDGWQALKLWPQSGPTQGDDAERGSHQPKPTVTSTHSVHEDEEDVHASTPRRDIAWSPEASQIPESMPRVRLADSVSRQIWQPAQSEEASNSQSLESGALESEREHTGWCSPASHEGLERSTSLRHDQSDCESRGTPNTGASIALNAVDDRPLLPVPFPSADERTDQASSTLIEAHITADVDRGQYPDTASSSATHSASSQRSFANRNASPMHAPGMEPIKLPERWSPPAPHDETSMRNDWESMSAAALKSKSALWGTIAGGAAFFSSTETTTVSAFAADGRTTSAYNQQEQHAAADAHASSDHWETSAAETRAEAASGGQAPTLLGEECLEPVCRRWSKP</sequence>
<evidence type="ECO:0000313" key="3">
    <source>
        <dbReference type="Proteomes" id="UP000530660"/>
    </source>
</evidence>
<comment type="caution">
    <text evidence="2">The sequence shown here is derived from an EMBL/GenBank/DDBJ whole genome shotgun (WGS) entry which is preliminary data.</text>
</comment>
<feature type="compositionally biased region" description="Low complexity" evidence="1">
    <location>
        <begin position="206"/>
        <end position="217"/>
    </location>
</feature>
<accession>A0A7J7IGR8</accession>
<feature type="compositionally biased region" description="Basic and acidic residues" evidence="1">
    <location>
        <begin position="311"/>
        <end position="323"/>
    </location>
</feature>
<gene>
    <name evidence="2" type="ORF">F1559_000732</name>
</gene>
<name>A0A7J7IGR8_9RHOD</name>
<evidence type="ECO:0000256" key="1">
    <source>
        <dbReference type="SAM" id="MobiDB-lite"/>
    </source>
</evidence>
<evidence type="ECO:0000313" key="2">
    <source>
        <dbReference type="EMBL" id="KAF6001879.1"/>
    </source>
</evidence>
<proteinExistence type="predicted"/>
<dbReference type="AlphaFoldDB" id="A0A7J7IGR8"/>
<feature type="region of interest" description="Disordered" evidence="1">
    <location>
        <begin position="304"/>
        <end position="343"/>
    </location>
</feature>
<dbReference type="EMBL" id="VWRR01000012">
    <property type="protein sequence ID" value="KAF6001879.1"/>
    <property type="molecule type" value="Genomic_DNA"/>
</dbReference>
<feature type="region of interest" description="Disordered" evidence="1">
    <location>
        <begin position="1"/>
        <end position="254"/>
    </location>
</feature>
<feature type="compositionally biased region" description="Basic and acidic residues" evidence="1">
    <location>
        <begin position="133"/>
        <end position="150"/>
    </location>
</feature>
<keyword evidence="3" id="KW-1185">Reference proteome</keyword>
<dbReference type="Proteomes" id="UP000530660">
    <property type="component" value="Unassembled WGS sequence"/>
</dbReference>
<protein>
    <submittedName>
        <fullName evidence="2">Uncharacterized protein</fullName>
    </submittedName>
</protein>
<organism evidence="2 3">
    <name type="scientific">Cyanidiococcus yangmingshanensis</name>
    <dbReference type="NCBI Taxonomy" id="2690220"/>
    <lineage>
        <taxon>Eukaryota</taxon>
        <taxon>Rhodophyta</taxon>
        <taxon>Bangiophyceae</taxon>
        <taxon>Cyanidiales</taxon>
        <taxon>Cyanidiaceae</taxon>
        <taxon>Cyanidiococcus</taxon>
    </lineage>
</organism>
<feature type="compositionally biased region" description="Polar residues" evidence="1">
    <location>
        <begin position="93"/>
        <end position="113"/>
    </location>
</feature>
<feature type="compositionally biased region" description="Low complexity" evidence="1">
    <location>
        <begin position="324"/>
        <end position="335"/>
    </location>
</feature>